<name>A0A1V0HLA8_9ENTR</name>
<comment type="function">
    <text evidence="6">Involved in the regulation of the intracellular balance of NAD and NADP, and is a key enzyme in the biosynthesis of NADP. Catalyzes specifically the phosphorylation on 2'-hydroxyl of the adenosine moiety of NAD to yield NADP.</text>
</comment>
<dbReference type="KEGG" id="rped:AOQ87_01250"/>
<dbReference type="STRING" id="428411.AOQ87_01250"/>
<evidence type="ECO:0000256" key="5">
    <source>
        <dbReference type="ARBA" id="ARBA00047925"/>
    </source>
</evidence>
<reference evidence="7 8" key="1">
    <citation type="submission" date="2015-10" db="EMBL/GenBank/DDBJ databases">
        <title>Survey of human and primate louse endosymbionts.</title>
        <authorList>
            <person name="Boyd B.M."/>
        </authorList>
    </citation>
    <scope>NUCLEOTIDE SEQUENCE [LARGE SCALE GENOMIC DNA]</scope>
    <source>
        <strain evidence="7 8">PTSK</strain>
    </source>
</reference>
<feature type="binding site" evidence="6">
    <location>
        <begin position="155"/>
        <end position="156"/>
    </location>
    <ligand>
        <name>NAD(+)</name>
        <dbReference type="ChEBI" id="CHEBI:57540"/>
    </ligand>
</feature>
<dbReference type="InterPro" id="IPR016064">
    <property type="entry name" value="NAD/diacylglycerol_kinase_sf"/>
</dbReference>
<proteinExistence type="inferred from homology"/>
<evidence type="ECO:0000256" key="3">
    <source>
        <dbReference type="ARBA" id="ARBA00022857"/>
    </source>
</evidence>
<feature type="binding site" evidence="6">
    <location>
        <position position="183"/>
    </location>
    <ligand>
        <name>NAD(+)</name>
        <dbReference type="ChEBI" id="CHEBI:57540"/>
    </ligand>
</feature>
<dbReference type="GO" id="GO:0046872">
    <property type="term" value="F:metal ion binding"/>
    <property type="evidence" value="ECO:0007669"/>
    <property type="project" value="UniProtKB-UniRule"/>
</dbReference>
<dbReference type="EC" id="2.7.1.23" evidence="6"/>
<evidence type="ECO:0000256" key="2">
    <source>
        <dbReference type="ARBA" id="ARBA00022777"/>
    </source>
</evidence>
<keyword evidence="2 6" id="KW-0418">Kinase</keyword>
<evidence type="ECO:0000256" key="1">
    <source>
        <dbReference type="ARBA" id="ARBA00022679"/>
    </source>
</evidence>
<feature type="binding site" evidence="6">
    <location>
        <position position="185"/>
    </location>
    <ligand>
        <name>NAD(+)</name>
        <dbReference type="ChEBI" id="CHEBI:57540"/>
    </ligand>
</feature>
<dbReference type="GO" id="GO:0005524">
    <property type="term" value="F:ATP binding"/>
    <property type="evidence" value="ECO:0007669"/>
    <property type="project" value="UniProtKB-KW"/>
</dbReference>
<dbReference type="PANTHER" id="PTHR20275">
    <property type="entry name" value="NAD KINASE"/>
    <property type="match status" value="1"/>
</dbReference>
<dbReference type="GO" id="GO:0003951">
    <property type="term" value="F:NAD+ kinase activity"/>
    <property type="evidence" value="ECO:0007669"/>
    <property type="project" value="UniProtKB-UniRule"/>
</dbReference>
<protein>
    <recommendedName>
        <fullName evidence="6">NAD kinase</fullName>
        <ecNumber evidence="6">2.7.1.23</ecNumber>
    </recommendedName>
    <alternativeName>
        <fullName evidence="6">ATP-dependent NAD kinase</fullName>
    </alternativeName>
</protein>
<keyword evidence="6" id="KW-0963">Cytoplasm</keyword>
<dbReference type="EMBL" id="CP012839">
    <property type="protein sequence ID" value="ARC53522.1"/>
    <property type="molecule type" value="Genomic_DNA"/>
</dbReference>
<comment type="subcellular location">
    <subcellularLocation>
        <location evidence="6">Cytoplasm</location>
    </subcellularLocation>
</comment>
<evidence type="ECO:0000313" key="7">
    <source>
        <dbReference type="EMBL" id="ARC53522.1"/>
    </source>
</evidence>
<sequence length="298" mass="34268">MLRKNSKKVFFFKNIGVVGRIKHPSVLKTFKNLCIWLNRKNYHVMIEDDLTDHLKYDKGIIFSDIHEIGKQADLIVVIGGDGSMLNAMRKFSKYEQKIIGINHGKLGFLTDLNPNHVLNQLSKILNGSFFQEKRFLLDVRVDKKKKKMFNNQAINEISFNSCKIKNMIDFEVFIDRNLAFFQRSNGLIISTPTGSTAHSLSIGGPILTPNLNAILLVPIFPHSICFRPLLIHGNSRIKLKIKSQSNHQEINCDGQIVHSIHYGDEILIKKSNYTINLLHPKYFDYFKNLKNKLGWGKF</sequence>
<dbReference type="Pfam" id="PF20143">
    <property type="entry name" value="NAD_kinase_C"/>
    <property type="match status" value="1"/>
</dbReference>
<comment type="cofactor">
    <cofactor evidence="6">
        <name>a divalent metal cation</name>
        <dbReference type="ChEBI" id="CHEBI:60240"/>
    </cofactor>
</comment>
<feature type="active site" description="Proton acceptor" evidence="6">
    <location>
        <position position="81"/>
    </location>
</feature>
<comment type="similarity">
    <text evidence="6">Belongs to the NAD kinase family.</text>
</comment>
<dbReference type="GO" id="GO:0006741">
    <property type="term" value="P:NADP+ biosynthetic process"/>
    <property type="evidence" value="ECO:0007669"/>
    <property type="project" value="UniProtKB-UniRule"/>
</dbReference>
<keyword evidence="6" id="KW-0067">ATP-binding</keyword>
<comment type="catalytic activity">
    <reaction evidence="5 6">
        <text>NAD(+) + ATP = ADP + NADP(+) + H(+)</text>
        <dbReference type="Rhea" id="RHEA:18629"/>
        <dbReference type="ChEBI" id="CHEBI:15378"/>
        <dbReference type="ChEBI" id="CHEBI:30616"/>
        <dbReference type="ChEBI" id="CHEBI:57540"/>
        <dbReference type="ChEBI" id="CHEBI:58349"/>
        <dbReference type="ChEBI" id="CHEBI:456216"/>
        <dbReference type="EC" id="2.7.1.23"/>
    </reaction>
</comment>
<dbReference type="AlphaFoldDB" id="A0A1V0HLA8"/>
<organism evidence="7 8">
    <name type="scientific">Candidatus Riesia pediculischaeffi</name>
    <dbReference type="NCBI Taxonomy" id="428411"/>
    <lineage>
        <taxon>Bacteria</taxon>
        <taxon>Pseudomonadati</taxon>
        <taxon>Pseudomonadota</taxon>
        <taxon>Gammaproteobacteria</taxon>
        <taxon>Enterobacterales</taxon>
        <taxon>Enterobacteriaceae</taxon>
        <taxon>Candidatus Riesia</taxon>
    </lineage>
</organism>
<keyword evidence="1 6" id="KW-0808">Transferase</keyword>
<comment type="caution">
    <text evidence="6">Lacks conserved residue(s) required for the propagation of feature annotation.</text>
</comment>
<dbReference type="HAMAP" id="MF_00361">
    <property type="entry name" value="NAD_kinase"/>
    <property type="match status" value="1"/>
</dbReference>
<dbReference type="Pfam" id="PF01513">
    <property type="entry name" value="NAD_kinase"/>
    <property type="match status" value="1"/>
</dbReference>
<keyword evidence="4 6" id="KW-0520">NAD</keyword>
<dbReference type="Gene3D" id="2.60.200.30">
    <property type="entry name" value="Probable inorganic polyphosphate/atp-NAD kinase, domain 2"/>
    <property type="match status" value="1"/>
</dbReference>
<dbReference type="InterPro" id="IPR017437">
    <property type="entry name" value="ATP-NAD_kinase_PpnK-typ_C"/>
</dbReference>
<accession>A0A1V0HLA8</accession>
<evidence type="ECO:0000313" key="8">
    <source>
        <dbReference type="Proteomes" id="UP000242793"/>
    </source>
</evidence>
<dbReference type="NCBIfam" id="NF002306">
    <property type="entry name" value="PRK01231.1"/>
    <property type="match status" value="1"/>
</dbReference>
<feature type="binding site" evidence="6">
    <location>
        <position position="255"/>
    </location>
    <ligand>
        <name>NAD(+)</name>
        <dbReference type="ChEBI" id="CHEBI:57540"/>
    </ligand>
</feature>
<dbReference type="GO" id="GO:0051287">
    <property type="term" value="F:NAD binding"/>
    <property type="evidence" value="ECO:0007669"/>
    <property type="project" value="UniProtKB-ARBA"/>
</dbReference>
<keyword evidence="8" id="KW-1185">Reference proteome</keyword>
<dbReference type="Gene3D" id="3.40.50.10330">
    <property type="entry name" value="Probable inorganic polyphosphate/atp-NAD kinase, domain 1"/>
    <property type="match status" value="1"/>
</dbReference>
<dbReference type="GO" id="GO:0005737">
    <property type="term" value="C:cytoplasm"/>
    <property type="evidence" value="ECO:0007669"/>
    <property type="project" value="UniProtKB-SubCell"/>
</dbReference>
<dbReference type="Proteomes" id="UP000242793">
    <property type="component" value="Chromosome"/>
</dbReference>
<keyword evidence="3 6" id="KW-0521">NADP</keyword>
<dbReference type="SUPFAM" id="SSF111331">
    <property type="entry name" value="NAD kinase/diacylglycerol kinase-like"/>
    <property type="match status" value="1"/>
</dbReference>
<dbReference type="GO" id="GO:0019674">
    <property type="term" value="P:NAD+ metabolic process"/>
    <property type="evidence" value="ECO:0007669"/>
    <property type="project" value="InterPro"/>
</dbReference>
<gene>
    <name evidence="7" type="primary">ppnK</name>
    <name evidence="6" type="synonym">nadK</name>
    <name evidence="7" type="ORF">AOQ87_01250</name>
</gene>
<dbReference type="PANTHER" id="PTHR20275:SF0">
    <property type="entry name" value="NAD KINASE"/>
    <property type="match status" value="1"/>
</dbReference>
<keyword evidence="6" id="KW-0547">Nucleotide-binding</keyword>
<dbReference type="InterPro" id="IPR017438">
    <property type="entry name" value="ATP-NAD_kinase_N"/>
</dbReference>
<evidence type="ECO:0000256" key="6">
    <source>
        <dbReference type="HAMAP-Rule" id="MF_00361"/>
    </source>
</evidence>
<feature type="binding site" evidence="6">
    <location>
        <begin position="196"/>
        <end position="201"/>
    </location>
    <ligand>
        <name>NAD(+)</name>
        <dbReference type="ChEBI" id="CHEBI:57540"/>
    </ligand>
</feature>
<evidence type="ECO:0000256" key="4">
    <source>
        <dbReference type="ARBA" id="ARBA00023027"/>
    </source>
</evidence>
<feature type="binding site" evidence="6">
    <location>
        <begin position="81"/>
        <end position="82"/>
    </location>
    <ligand>
        <name>NAD(+)</name>
        <dbReference type="ChEBI" id="CHEBI:57540"/>
    </ligand>
</feature>
<dbReference type="InterPro" id="IPR002504">
    <property type="entry name" value="NADK"/>
</dbReference>
<dbReference type="RefSeq" id="WP_080626692.1">
    <property type="nucleotide sequence ID" value="NZ_CP012839.1"/>
</dbReference>